<dbReference type="EMBL" id="RJJX01000016">
    <property type="protein sequence ID" value="RUT77703.1"/>
    <property type="molecule type" value="Genomic_DNA"/>
</dbReference>
<accession>A0A434ATL9</accession>
<sequence length="307" mass="34897">MNIRETLVIMLKISIKIICFVLVFANTMMSYGCQNKKQVPASQVEISIPQIKQVIPVKNVFYNVPSPIEVTEIIKQMNLLYQPDLMNDISNAENYLSQADIAINIGVYGADLSYIRIYEQFQDAARYLAVIKKFTRELGIPEEQEKLTAQRVEKNLENQDSLLNIISDTFTKSDLYLKENQRGETAALIVFGGWVETLYLATNIIDLKNPQKKMINLISQQKHSVPNLIGLLNQYRNDDKIQQVLPDLKELDASFREIEQSRKSGSGVKTKNGKNIIGNRVTLTASSETIKKIQSINNRIRAKITDL</sequence>
<reference evidence="2 3" key="1">
    <citation type="submission" date="2018-11" db="EMBL/GenBank/DDBJ databases">
        <title>Parancylomarina longa gen. nov., sp. nov., isolated from sediments of southern Okinawa.</title>
        <authorList>
            <person name="Fu T."/>
        </authorList>
    </citation>
    <scope>NUCLEOTIDE SEQUENCE [LARGE SCALE GENOMIC DNA]</scope>
    <source>
        <strain evidence="2 3">T3-2 S1-C</strain>
    </source>
</reference>
<keyword evidence="1" id="KW-0812">Transmembrane</keyword>
<keyword evidence="1" id="KW-0472">Membrane</keyword>
<dbReference type="RefSeq" id="WP_127344134.1">
    <property type="nucleotide sequence ID" value="NZ_RJJX01000016.1"/>
</dbReference>
<keyword evidence="1" id="KW-1133">Transmembrane helix</keyword>
<gene>
    <name evidence="2" type="ORF">DLK05_11585</name>
</gene>
<protein>
    <submittedName>
        <fullName evidence="2">Uncharacterized protein</fullName>
    </submittedName>
</protein>
<dbReference type="OrthoDB" id="1116284at2"/>
<feature type="transmembrane region" description="Helical" evidence="1">
    <location>
        <begin position="7"/>
        <end position="29"/>
    </location>
</feature>
<dbReference type="PROSITE" id="PS51257">
    <property type="entry name" value="PROKAR_LIPOPROTEIN"/>
    <property type="match status" value="1"/>
</dbReference>
<proteinExistence type="predicted"/>
<dbReference type="AlphaFoldDB" id="A0A434ATL9"/>
<name>A0A434ATL9_9BACT</name>
<evidence type="ECO:0000313" key="3">
    <source>
        <dbReference type="Proteomes" id="UP000282985"/>
    </source>
</evidence>
<dbReference type="Proteomes" id="UP000282985">
    <property type="component" value="Unassembled WGS sequence"/>
</dbReference>
<evidence type="ECO:0000256" key="1">
    <source>
        <dbReference type="SAM" id="Phobius"/>
    </source>
</evidence>
<organism evidence="2 3">
    <name type="scientific">Ancylomarina longa</name>
    <dbReference type="NCBI Taxonomy" id="2487017"/>
    <lineage>
        <taxon>Bacteria</taxon>
        <taxon>Pseudomonadati</taxon>
        <taxon>Bacteroidota</taxon>
        <taxon>Bacteroidia</taxon>
        <taxon>Marinilabiliales</taxon>
        <taxon>Marinifilaceae</taxon>
        <taxon>Ancylomarina</taxon>
    </lineage>
</organism>
<evidence type="ECO:0000313" key="2">
    <source>
        <dbReference type="EMBL" id="RUT77703.1"/>
    </source>
</evidence>
<keyword evidence="3" id="KW-1185">Reference proteome</keyword>
<comment type="caution">
    <text evidence="2">The sequence shown here is derived from an EMBL/GenBank/DDBJ whole genome shotgun (WGS) entry which is preliminary data.</text>
</comment>